<evidence type="ECO:0000313" key="1">
    <source>
        <dbReference type="EMBL" id="TJY62570.1"/>
    </source>
</evidence>
<keyword evidence="2" id="KW-1185">Reference proteome</keyword>
<dbReference type="OrthoDB" id="488984at2"/>
<protein>
    <submittedName>
        <fullName evidence="1">Uncharacterized protein</fullName>
    </submittedName>
</protein>
<proteinExistence type="predicted"/>
<organism evidence="1 2">
    <name type="scientific">Sphingobacterium alkalisoli</name>
    <dbReference type="NCBI Taxonomy" id="1874115"/>
    <lineage>
        <taxon>Bacteria</taxon>
        <taxon>Pseudomonadati</taxon>
        <taxon>Bacteroidota</taxon>
        <taxon>Sphingobacteriia</taxon>
        <taxon>Sphingobacteriales</taxon>
        <taxon>Sphingobacteriaceae</taxon>
        <taxon>Sphingobacterium</taxon>
    </lineage>
</organism>
<dbReference type="EMBL" id="SUKA01000007">
    <property type="protein sequence ID" value="TJY62570.1"/>
    <property type="molecule type" value="Genomic_DNA"/>
</dbReference>
<dbReference type="Proteomes" id="UP000309872">
    <property type="component" value="Unassembled WGS sequence"/>
</dbReference>
<sequence length="142" mass="16663">MDNSVLIALGIPEHGWLPVEIHHRDFHLEFAASDVLNDPIEELYNTVTNLQDNELRRTTWWLEPAAYFFDFERAGQSIVLAIIEIQDLHRGSANNIQLITIKGTDKEILEPFRIVLRQFCSQTYEENHWPYKLNENKLKSLM</sequence>
<evidence type="ECO:0000313" key="2">
    <source>
        <dbReference type="Proteomes" id="UP000309872"/>
    </source>
</evidence>
<name>A0A4U0GU36_9SPHI</name>
<dbReference type="RefSeq" id="WP_136822356.1">
    <property type="nucleotide sequence ID" value="NZ_BMJX01000007.1"/>
</dbReference>
<accession>A0A4U0GU36</accession>
<gene>
    <name evidence="1" type="ORF">FAZ19_19040</name>
</gene>
<reference evidence="1 2" key="1">
    <citation type="submission" date="2019-04" db="EMBL/GenBank/DDBJ databases">
        <title>Sphingobacterium olei sp. nov., isolated from oil-contaminated soil.</title>
        <authorList>
            <person name="Liu B."/>
        </authorList>
    </citation>
    <scope>NUCLEOTIDE SEQUENCE [LARGE SCALE GENOMIC DNA]</scope>
    <source>
        <strain evidence="1 2">Y3L14</strain>
    </source>
</reference>
<comment type="caution">
    <text evidence="1">The sequence shown here is derived from an EMBL/GenBank/DDBJ whole genome shotgun (WGS) entry which is preliminary data.</text>
</comment>
<dbReference type="AlphaFoldDB" id="A0A4U0GU36"/>